<accession>W6MUW2</accession>
<reference evidence="9" key="1">
    <citation type="submission" date="2013-12" db="EMBL/GenBank/DDBJ databases">
        <authorList>
            <person name="Genoscope - CEA"/>
        </authorList>
    </citation>
    <scope>NUCLEOTIDE SEQUENCE</scope>
    <source>
        <strain evidence="9">CBS 1993</strain>
    </source>
</reference>
<dbReference type="Proteomes" id="UP000019384">
    <property type="component" value="Unassembled WGS sequence"/>
</dbReference>
<dbReference type="RefSeq" id="XP_022461571.1">
    <property type="nucleotide sequence ID" value="XM_022606185.1"/>
</dbReference>
<dbReference type="InterPro" id="IPR001680">
    <property type="entry name" value="WD40_rpt"/>
</dbReference>
<dbReference type="InterPro" id="IPR018983">
    <property type="entry name" value="U3_snoRNA-assocProt_15_C"/>
</dbReference>
<dbReference type="GO" id="GO:0045943">
    <property type="term" value="P:positive regulation of transcription by RNA polymerase I"/>
    <property type="evidence" value="ECO:0007669"/>
    <property type="project" value="EnsemblFungi"/>
</dbReference>
<dbReference type="FunFam" id="2.130.10.10:FF:000551">
    <property type="entry name" value="UTP15p Nucleolar protein"/>
    <property type="match status" value="1"/>
</dbReference>
<dbReference type="PROSITE" id="PS50082">
    <property type="entry name" value="WD_REPEATS_2"/>
    <property type="match status" value="1"/>
</dbReference>
<feature type="repeat" description="WD" evidence="6">
    <location>
        <begin position="164"/>
        <end position="205"/>
    </location>
</feature>
<organism evidence="9 10">
    <name type="scientific">Kuraishia capsulata CBS 1993</name>
    <dbReference type="NCBI Taxonomy" id="1382522"/>
    <lineage>
        <taxon>Eukaryota</taxon>
        <taxon>Fungi</taxon>
        <taxon>Dikarya</taxon>
        <taxon>Ascomycota</taxon>
        <taxon>Saccharomycotina</taxon>
        <taxon>Pichiomycetes</taxon>
        <taxon>Pichiales</taxon>
        <taxon>Pichiaceae</taxon>
        <taxon>Kuraishia</taxon>
    </lineage>
</organism>
<evidence type="ECO:0000256" key="3">
    <source>
        <dbReference type="ARBA" id="ARBA00022574"/>
    </source>
</evidence>
<dbReference type="GO" id="GO:0033553">
    <property type="term" value="C:rDNA heterochromatin"/>
    <property type="evidence" value="ECO:0007669"/>
    <property type="project" value="EnsemblFungi"/>
</dbReference>
<dbReference type="OrthoDB" id="431715at2759"/>
<evidence type="ECO:0000256" key="7">
    <source>
        <dbReference type="SAM" id="MobiDB-lite"/>
    </source>
</evidence>
<evidence type="ECO:0000256" key="1">
    <source>
        <dbReference type="ARBA" id="ARBA00004604"/>
    </source>
</evidence>
<evidence type="ECO:0000256" key="2">
    <source>
        <dbReference type="ARBA" id="ARBA00022552"/>
    </source>
</evidence>
<proteinExistence type="predicted"/>
<evidence type="ECO:0000256" key="4">
    <source>
        <dbReference type="ARBA" id="ARBA00022737"/>
    </source>
</evidence>
<protein>
    <recommendedName>
        <fullName evidence="8">U3 small nucleolar RNA-associated protein 15 C-terminal domain-containing protein</fullName>
    </recommendedName>
</protein>
<dbReference type="SMART" id="SM00320">
    <property type="entry name" value="WD40"/>
    <property type="match status" value="7"/>
</dbReference>
<dbReference type="SUPFAM" id="SSF50978">
    <property type="entry name" value="WD40 repeat-like"/>
    <property type="match status" value="1"/>
</dbReference>
<dbReference type="GO" id="GO:0034511">
    <property type="term" value="F:U3 snoRNA binding"/>
    <property type="evidence" value="ECO:0007669"/>
    <property type="project" value="EnsemblFungi"/>
</dbReference>
<dbReference type="PANTHER" id="PTHR19924:SF26">
    <property type="entry name" value="U3 SMALL NUCLEOLAR RNA-ASSOCIATED PROTEIN 15 HOMOLOG"/>
    <property type="match status" value="1"/>
</dbReference>
<name>W6MUW2_9ASCO</name>
<feature type="region of interest" description="Disordered" evidence="7">
    <location>
        <begin position="1"/>
        <end position="20"/>
    </location>
</feature>
<evidence type="ECO:0000256" key="6">
    <source>
        <dbReference type="PROSITE-ProRule" id="PRU00221"/>
    </source>
</evidence>
<dbReference type="GO" id="GO:0000462">
    <property type="term" value="P:maturation of SSU-rRNA from tricistronic rRNA transcript (SSU-rRNA, 5.8S rRNA, LSU-rRNA)"/>
    <property type="evidence" value="ECO:0007669"/>
    <property type="project" value="EnsemblFungi"/>
</dbReference>
<dbReference type="GO" id="GO:0032040">
    <property type="term" value="C:small-subunit processome"/>
    <property type="evidence" value="ECO:0007669"/>
    <property type="project" value="EnsemblFungi"/>
</dbReference>
<reference evidence="9" key="2">
    <citation type="submission" date="2014-02" db="EMBL/GenBank/DDBJ databases">
        <title>Complete DNA sequence of /Kuraishia capsulata/ illustrates novel genomic features among budding yeasts (/Saccharomycotina/).</title>
        <authorList>
            <person name="Morales L."/>
            <person name="Noel B."/>
            <person name="Porcel B."/>
            <person name="Marcet-Houben M."/>
            <person name="Hullo M-F."/>
            <person name="Sacerdot C."/>
            <person name="Tekaia F."/>
            <person name="Leh-Louis V."/>
            <person name="Despons L."/>
            <person name="Khanna V."/>
            <person name="Aury J-M."/>
            <person name="Barbe V."/>
            <person name="Couloux A."/>
            <person name="Labadie K."/>
            <person name="Pelletier E."/>
            <person name="Souciet J-L."/>
            <person name="Boekhout T."/>
            <person name="Gabaldon T."/>
            <person name="Wincker P."/>
            <person name="Dujon B."/>
        </authorList>
    </citation>
    <scope>NUCLEOTIDE SEQUENCE</scope>
    <source>
        <strain evidence="9">CBS 1993</strain>
    </source>
</reference>
<dbReference type="EMBL" id="HG793131">
    <property type="protein sequence ID" value="CDK29587.1"/>
    <property type="molecule type" value="Genomic_DNA"/>
</dbReference>
<dbReference type="PROSITE" id="PS50294">
    <property type="entry name" value="WD_REPEATS_REGION"/>
    <property type="match status" value="1"/>
</dbReference>
<gene>
    <name evidence="9" type="ORF">KUCA_T00005580001</name>
</gene>
<keyword evidence="10" id="KW-1185">Reference proteome</keyword>
<dbReference type="GeneID" id="34522959"/>
<keyword evidence="3 6" id="KW-0853">WD repeat</keyword>
<keyword evidence="4" id="KW-0677">Repeat</keyword>
<evidence type="ECO:0000256" key="5">
    <source>
        <dbReference type="ARBA" id="ARBA00023242"/>
    </source>
</evidence>
<evidence type="ECO:0000259" key="8">
    <source>
        <dbReference type="Pfam" id="PF09384"/>
    </source>
</evidence>
<feature type="domain" description="U3 small nucleolar RNA-associated protein 15 C-terminal" evidence="8">
    <location>
        <begin position="347"/>
        <end position="492"/>
    </location>
</feature>
<sequence>MSSVRQRVPEARNPTLPAQSTPEQRYWRGFVNTQLVKEHNAVTHIHFNPVSPHDFAVTSSTRIQIFSSKTRQVIKTFSRFKDTVYSGEFRDDGKLLVAGDATGLVQIFDAYQPKSLLVTIKPTSHPVHVTKFNPTVSTQLLTASDDRCVRLYDISNSAAPLLTLDDHSDYVRTASFIPGTSLIATGCYDGYIRLFDPRSGDKVAQFNQQDPVEDLLSLSPTSLVSCGGPSLKVWDLSAGKSFKTLTNFAKTVTCLSNAGERGILAGSIDGHVKVFDSSSPEWQVTFGWKFGNGVMSCGVSPNHKHFVAGLNSGLLAVRTRKIESTKSKQLPKEKSNAFARMLKGSDYLGEFEHQVINDAQQQQKKLRQFEKDLNSFKWSDALNSAFVSGLPKEHTVAALEELKRRGKVRAALSDRDEMSLEPLLTWSLKAIEDTRTVGIVSDYVGVVLELYADMVERSPILEELLLSLDKKLSSEIVKAQEAQKIEGMLELLSV</sequence>
<dbReference type="Pfam" id="PF09384">
    <property type="entry name" value="UTP15_C"/>
    <property type="match status" value="1"/>
</dbReference>
<dbReference type="PANTHER" id="PTHR19924">
    <property type="entry name" value="UTP15 U3 SMALL NUCLEOLAR RNA-ASSOCIATED PROTEIN 15 FAMILY MEMBER"/>
    <property type="match status" value="1"/>
</dbReference>
<dbReference type="GO" id="GO:0034455">
    <property type="term" value="C:t-UTP complex"/>
    <property type="evidence" value="ECO:0007669"/>
    <property type="project" value="EnsemblFungi"/>
</dbReference>
<dbReference type="Gene3D" id="2.130.10.10">
    <property type="entry name" value="YVTN repeat-like/Quinoprotein amine dehydrogenase"/>
    <property type="match status" value="2"/>
</dbReference>
<comment type="subcellular location">
    <subcellularLocation>
        <location evidence="1">Nucleus</location>
        <location evidence="1">Nucleolus</location>
    </subcellularLocation>
</comment>
<dbReference type="AlphaFoldDB" id="W6MUW2"/>
<dbReference type="InterPro" id="IPR015943">
    <property type="entry name" value="WD40/YVTN_repeat-like_dom_sf"/>
</dbReference>
<evidence type="ECO:0000313" key="10">
    <source>
        <dbReference type="Proteomes" id="UP000019384"/>
    </source>
</evidence>
<dbReference type="HOGENOM" id="CLU_021102_0_0_1"/>
<dbReference type="STRING" id="1382522.W6MUW2"/>
<keyword evidence="5" id="KW-0539">Nucleus</keyword>
<dbReference type="InterPro" id="IPR036322">
    <property type="entry name" value="WD40_repeat_dom_sf"/>
</dbReference>
<dbReference type="Pfam" id="PF00400">
    <property type="entry name" value="WD40"/>
    <property type="match status" value="2"/>
</dbReference>
<keyword evidence="2" id="KW-0698">rRNA processing</keyword>
<evidence type="ECO:0000313" key="9">
    <source>
        <dbReference type="EMBL" id="CDK29587.1"/>
    </source>
</evidence>